<dbReference type="Gene3D" id="3.40.980.10">
    <property type="entry name" value="MoaB/Mog-like domain"/>
    <property type="match status" value="1"/>
</dbReference>
<dbReference type="Pfam" id="PF00994">
    <property type="entry name" value="MoCF_biosynth"/>
    <property type="match status" value="1"/>
</dbReference>
<dbReference type="SMART" id="SM00852">
    <property type="entry name" value="MoCF_biosynth"/>
    <property type="match status" value="1"/>
</dbReference>
<organism evidence="2">
    <name type="scientific">uncultured delta proteobacterium</name>
    <dbReference type="NCBI Taxonomy" id="34034"/>
    <lineage>
        <taxon>Bacteria</taxon>
        <taxon>Deltaproteobacteria</taxon>
        <taxon>environmental samples</taxon>
    </lineage>
</organism>
<dbReference type="InterPro" id="IPR001453">
    <property type="entry name" value="MoaB/Mog_dom"/>
</dbReference>
<evidence type="ECO:0000259" key="1">
    <source>
        <dbReference type="SMART" id="SM00852"/>
    </source>
</evidence>
<gene>
    <name evidence="2" type="ORF">KL86DPRO_50311</name>
</gene>
<evidence type="ECO:0000313" key="2">
    <source>
        <dbReference type="EMBL" id="SBW09900.1"/>
    </source>
</evidence>
<dbReference type="SUPFAM" id="SSF53218">
    <property type="entry name" value="Molybdenum cofactor biosynthesis proteins"/>
    <property type="match status" value="1"/>
</dbReference>
<sequence length="184" mass="19374">MGNRVLILPTGDEIRQGVVLDTDSPMIREVLTAARPGCDVTRAEPAADDEETIAALVAAAVDDGFGLIVLIGGSGGGHRHSPTLARDVTHSALDRLLEPRSATSLYGWNGHLWSRLICGRCGNALVINVPGPYQEAKAAMEAFAGLWGPGGNDLDLEVVNSAMASAVCGQYGIDEKPVMRRLQS</sequence>
<proteinExistence type="predicted"/>
<reference evidence="2" key="1">
    <citation type="submission" date="2016-04" db="EMBL/GenBank/DDBJ databases">
        <authorList>
            <person name="Evans L.H."/>
            <person name="Alamgir A."/>
            <person name="Owens N."/>
            <person name="Weber N.D."/>
            <person name="Virtaneva K."/>
            <person name="Barbian K."/>
            <person name="Babar A."/>
            <person name="Rosenke K."/>
        </authorList>
    </citation>
    <scope>NUCLEOTIDE SEQUENCE</scope>
    <source>
        <strain evidence="2">86</strain>
    </source>
</reference>
<name>A0A212KDU5_9DELT</name>
<feature type="domain" description="MoaB/Mog" evidence="1">
    <location>
        <begin position="6"/>
        <end position="150"/>
    </location>
</feature>
<accession>A0A212KDU5</accession>
<dbReference type="EMBL" id="FLUQ01000005">
    <property type="protein sequence ID" value="SBW09900.1"/>
    <property type="molecule type" value="Genomic_DNA"/>
</dbReference>
<dbReference type="AlphaFoldDB" id="A0A212KDU5"/>
<dbReference type="InterPro" id="IPR036425">
    <property type="entry name" value="MoaB/Mog-like_dom_sf"/>
</dbReference>
<protein>
    <submittedName>
        <fullName evidence="2">Molybdopterin binding domain protein</fullName>
    </submittedName>
</protein>